<comment type="caution">
    <text evidence="12">The sequence shown here is derived from an EMBL/GenBank/DDBJ whole genome shotgun (WGS) entry which is preliminary data.</text>
</comment>
<evidence type="ECO:0000259" key="11">
    <source>
        <dbReference type="Pfam" id="PF00266"/>
    </source>
</evidence>
<evidence type="ECO:0000256" key="1">
    <source>
        <dbReference type="ARBA" id="ARBA00001933"/>
    </source>
</evidence>
<dbReference type="PANTHER" id="PTHR11601:SF34">
    <property type="entry name" value="CYSTEINE DESULFURASE"/>
    <property type="match status" value="1"/>
</dbReference>
<dbReference type="PIRSF" id="PIRSF005572">
    <property type="entry name" value="NifS"/>
    <property type="match status" value="1"/>
</dbReference>
<feature type="domain" description="Aminotransferase class V" evidence="11">
    <location>
        <begin position="3"/>
        <end position="215"/>
    </location>
</feature>
<protein>
    <recommendedName>
        <fullName evidence="4">Cysteine desulfurase</fullName>
    </recommendedName>
</protein>
<keyword evidence="7" id="KW-0663">Pyridoxal phosphate</keyword>
<evidence type="ECO:0000256" key="8">
    <source>
        <dbReference type="ARBA" id="ARBA00023004"/>
    </source>
</evidence>
<dbReference type="InterPro" id="IPR016454">
    <property type="entry name" value="Cysteine_dSase"/>
</dbReference>
<dbReference type="Pfam" id="PF00266">
    <property type="entry name" value="Aminotran_5"/>
    <property type="match status" value="1"/>
</dbReference>
<dbReference type="Proteomes" id="UP001227317">
    <property type="component" value="Unassembled WGS sequence"/>
</dbReference>
<keyword evidence="9" id="KW-0411">Iron-sulfur</keyword>
<evidence type="ECO:0000313" key="12">
    <source>
        <dbReference type="EMBL" id="MDQ2102533.1"/>
    </source>
</evidence>
<evidence type="ECO:0000256" key="5">
    <source>
        <dbReference type="ARBA" id="ARBA00022679"/>
    </source>
</evidence>
<keyword evidence="5" id="KW-0808">Transferase</keyword>
<comment type="similarity">
    <text evidence="3">Belongs to the class-V pyridoxal-phosphate-dependent aminotransferase family. NifS/IscS subfamily.</text>
</comment>
<dbReference type="GO" id="GO:0008483">
    <property type="term" value="F:transaminase activity"/>
    <property type="evidence" value="ECO:0007669"/>
    <property type="project" value="UniProtKB-KW"/>
</dbReference>
<dbReference type="InterPro" id="IPR015421">
    <property type="entry name" value="PyrdxlP-dep_Trfase_major"/>
</dbReference>
<dbReference type="InterPro" id="IPR000192">
    <property type="entry name" value="Aminotrans_V_dom"/>
</dbReference>
<dbReference type="Gene3D" id="3.90.1150.10">
    <property type="entry name" value="Aspartate Aminotransferase, domain 1"/>
    <property type="match status" value="1"/>
</dbReference>
<evidence type="ECO:0000256" key="6">
    <source>
        <dbReference type="ARBA" id="ARBA00022723"/>
    </source>
</evidence>
<dbReference type="PANTHER" id="PTHR11601">
    <property type="entry name" value="CYSTEINE DESULFURYLASE FAMILY MEMBER"/>
    <property type="match status" value="1"/>
</dbReference>
<evidence type="ECO:0000256" key="3">
    <source>
        <dbReference type="ARBA" id="ARBA00006490"/>
    </source>
</evidence>
<dbReference type="InterPro" id="IPR015424">
    <property type="entry name" value="PyrdxlP-dep_Trfase"/>
</dbReference>
<evidence type="ECO:0000256" key="4">
    <source>
        <dbReference type="ARBA" id="ARBA00013558"/>
    </source>
</evidence>
<organism evidence="12 13">
    <name type="scientific">Azospirillum isscasi</name>
    <dbReference type="NCBI Taxonomy" id="3053926"/>
    <lineage>
        <taxon>Bacteria</taxon>
        <taxon>Pseudomonadati</taxon>
        <taxon>Pseudomonadota</taxon>
        <taxon>Alphaproteobacteria</taxon>
        <taxon>Rhodospirillales</taxon>
        <taxon>Azospirillaceae</taxon>
        <taxon>Azospirillum</taxon>
    </lineage>
</organism>
<reference evidence="12 13" key="1">
    <citation type="submission" date="2023-06" db="EMBL/GenBank/DDBJ databases">
        <title>Azospirillum isscasensis sp.nov, a bacterium isolated from rhizosphere soil of rice.</title>
        <authorList>
            <person name="Wang H."/>
        </authorList>
    </citation>
    <scope>NUCLEOTIDE SEQUENCE [LARGE SCALE GENOMIC DNA]</scope>
    <source>
        <strain evidence="12 13">C340-1</strain>
    </source>
</reference>
<keyword evidence="12" id="KW-0032">Aminotransferase</keyword>
<gene>
    <name evidence="12" type="ORF">QSG27_07495</name>
</gene>
<keyword evidence="8" id="KW-0408">Iron</keyword>
<accession>A0ABU0WEN1</accession>
<dbReference type="Gene3D" id="3.40.640.10">
    <property type="entry name" value="Type I PLP-dependent aspartate aminotransferase-like (Major domain)"/>
    <property type="match status" value="1"/>
</dbReference>
<dbReference type="RefSeq" id="WP_306704735.1">
    <property type="nucleotide sequence ID" value="NZ_JAUJFI010000024.1"/>
</dbReference>
<dbReference type="SUPFAM" id="SSF53383">
    <property type="entry name" value="PLP-dependent transferases"/>
    <property type="match status" value="1"/>
</dbReference>
<keyword evidence="13" id="KW-1185">Reference proteome</keyword>
<comment type="catalytic activity">
    <reaction evidence="10">
        <text>(sulfur carrier)-H + L-cysteine = (sulfur carrier)-SH + L-alanine</text>
        <dbReference type="Rhea" id="RHEA:43892"/>
        <dbReference type="Rhea" id="RHEA-COMP:14737"/>
        <dbReference type="Rhea" id="RHEA-COMP:14739"/>
        <dbReference type="ChEBI" id="CHEBI:29917"/>
        <dbReference type="ChEBI" id="CHEBI:35235"/>
        <dbReference type="ChEBI" id="CHEBI:57972"/>
        <dbReference type="ChEBI" id="CHEBI:64428"/>
        <dbReference type="EC" id="2.8.1.7"/>
    </reaction>
</comment>
<keyword evidence="6" id="KW-0479">Metal-binding</keyword>
<dbReference type="EMBL" id="JAUJFI010000024">
    <property type="protein sequence ID" value="MDQ2102533.1"/>
    <property type="molecule type" value="Genomic_DNA"/>
</dbReference>
<proteinExistence type="inferred from homology"/>
<evidence type="ECO:0000256" key="7">
    <source>
        <dbReference type="ARBA" id="ARBA00022898"/>
    </source>
</evidence>
<comment type="function">
    <text evidence="2">Catalyzes the removal of elemental sulfur atoms from cysteine to produce alanine. Seems to participate in the biosynthesis of the nitrogenase metalloclusters by providing the inorganic sulfur required for the Fe-S core formation.</text>
</comment>
<evidence type="ECO:0000313" key="13">
    <source>
        <dbReference type="Proteomes" id="UP001227317"/>
    </source>
</evidence>
<evidence type="ECO:0000256" key="10">
    <source>
        <dbReference type="ARBA" id="ARBA00050776"/>
    </source>
</evidence>
<sequence>MSIYLDNMAATPVDSRVAERHRAAMMDHPGNAHSIEHSVGAQAQDAIDHAARSLLHALGSEAEEVTFTPGASAALWIAVEDAIARVAGRPARIAATAVEHPALLAALRRAEREGRIRLTLISVDESASPRLEAIEAALAEGVDLLCTMAANNEVGTVTDLTAVATMVARFGSRHLVDASQAAGHIEMPGAAAADLVVVSGAKIYGPRRAGALIGSLGRQAVSLAHDLFGSPDAPAAVALAFAMELRAVERIIDEPRLAAMRNALQAQLVAAVPGIRVNGALNSRLAGSLHVSTPHIPGEAAVGRLWGRVAVSTGAACRSGVPGPSHVLSAMDVPKWAREGAVRIGLGRFNTESEVEEAGELIAAALNATEPARRHA</sequence>
<evidence type="ECO:0000256" key="2">
    <source>
        <dbReference type="ARBA" id="ARBA00003120"/>
    </source>
</evidence>
<dbReference type="InterPro" id="IPR015422">
    <property type="entry name" value="PyrdxlP-dep_Trfase_small"/>
</dbReference>
<evidence type="ECO:0000256" key="9">
    <source>
        <dbReference type="ARBA" id="ARBA00023014"/>
    </source>
</evidence>
<comment type="cofactor">
    <cofactor evidence="1">
        <name>pyridoxal 5'-phosphate</name>
        <dbReference type="ChEBI" id="CHEBI:597326"/>
    </cofactor>
</comment>
<name>A0ABU0WEN1_9PROT</name>